<feature type="region of interest" description="Disordered" evidence="1">
    <location>
        <begin position="55"/>
        <end position="89"/>
    </location>
</feature>
<comment type="caution">
    <text evidence="3">The sequence shown here is derived from an EMBL/GenBank/DDBJ whole genome shotgun (WGS) entry which is preliminary data.</text>
</comment>
<keyword evidence="2" id="KW-0812">Transmembrane</keyword>
<dbReference type="AlphaFoldDB" id="A0A7C9VTH3"/>
<keyword evidence="2" id="KW-1133">Transmembrane helix</keyword>
<gene>
    <name evidence="3" type="ORF">G7043_31270</name>
</gene>
<feature type="compositionally biased region" description="Low complexity" evidence="1">
    <location>
        <begin position="66"/>
        <end position="81"/>
    </location>
</feature>
<dbReference type="EMBL" id="JAAMPJ010000009">
    <property type="protein sequence ID" value="NGY63413.1"/>
    <property type="molecule type" value="Genomic_DNA"/>
</dbReference>
<evidence type="ECO:0000313" key="3">
    <source>
        <dbReference type="EMBL" id="NGY63413.1"/>
    </source>
</evidence>
<sequence length="89" mass="9469">MGAIAIVMLLGAVAIGLICWLGHHVHRETLRRRQVARVRAALAGHTSVAELRERCGADEMPRYPTPSGAAGDPDPAALDGSTMRVERAS</sequence>
<dbReference type="RefSeq" id="WP_166051736.1">
    <property type="nucleotide sequence ID" value="NZ_JAAMPJ010000009.1"/>
</dbReference>
<accession>A0A7C9VTH3</accession>
<evidence type="ECO:0000313" key="4">
    <source>
        <dbReference type="Proteomes" id="UP000481360"/>
    </source>
</evidence>
<protein>
    <submittedName>
        <fullName evidence="3">Uncharacterized protein</fullName>
    </submittedName>
</protein>
<feature type="transmembrane region" description="Helical" evidence="2">
    <location>
        <begin position="6"/>
        <end position="23"/>
    </location>
</feature>
<keyword evidence="2" id="KW-0472">Membrane</keyword>
<evidence type="ECO:0000256" key="2">
    <source>
        <dbReference type="SAM" id="Phobius"/>
    </source>
</evidence>
<name>A0A7C9VTH3_9PSEU</name>
<dbReference type="Proteomes" id="UP000481360">
    <property type="component" value="Unassembled WGS sequence"/>
</dbReference>
<organism evidence="3 4">
    <name type="scientific">Lentzea alba</name>
    <dbReference type="NCBI Taxonomy" id="2714351"/>
    <lineage>
        <taxon>Bacteria</taxon>
        <taxon>Bacillati</taxon>
        <taxon>Actinomycetota</taxon>
        <taxon>Actinomycetes</taxon>
        <taxon>Pseudonocardiales</taxon>
        <taxon>Pseudonocardiaceae</taxon>
        <taxon>Lentzea</taxon>
    </lineage>
</organism>
<reference evidence="3 4" key="1">
    <citation type="submission" date="2020-03" db="EMBL/GenBank/DDBJ databases">
        <title>Isolation and identification of active actinomycetes.</title>
        <authorList>
            <person name="Sun X."/>
        </authorList>
    </citation>
    <scope>NUCLEOTIDE SEQUENCE [LARGE SCALE GENOMIC DNA]</scope>
    <source>
        <strain evidence="3 4">NEAU-D13</strain>
    </source>
</reference>
<keyword evidence="4" id="KW-1185">Reference proteome</keyword>
<evidence type="ECO:0000256" key="1">
    <source>
        <dbReference type="SAM" id="MobiDB-lite"/>
    </source>
</evidence>
<proteinExistence type="predicted"/>